<keyword evidence="4" id="KW-1185">Reference proteome</keyword>
<evidence type="ECO:0000313" key="4">
    <source>
        <dbReference type="Proteomes" id="UP000002384"/>
    </source>
</evidence>
<dbReference type="HOGENOM" id="CLU_110168_2_0_3"/>
<evidence type="ECO:0000256" key="2">
    <source>
        <dbReference type="SAM" id="Phobius"/>
    </source>
</evidence>
<feature type="coiled-coil region" evidence="1">
    <location>
        <begin position="16"/>
        <end position="64"/>
    </location>
</feature>
<protein>
    <submittedName>
        <fullName evidence="3">Uncharacterized protein</fullName>
    </submittedName>
</protein>
<organism evidence="3 4">
    <name type="scientific">Gloeothece citriformis (strain PCC 7424)</name>
    <name type="common">Cyanothece sp. (strain PCC 7424)</name>
    <dbReference type="NCBI Taxonomy" id="65393"/>
    <lineage>
        <taxon>Bacteria</taxon>
        <taxon>Bacillati</taxon>
        <taxon>Cyanobacteriota</taxon>
        <taxon>Cyanophyceae</taxon>
        <taxon>Oscillatoriophycideae</taxon>
        <taxon>Chroococcales</taxon>
        <taxon>Aphanothecaceae</taxon>
        <taxon>Gloeothece</taxon>
        <taxon>Gloeothece citriformis</taxon>
    </lineage>
</organism>
<dbReference type="Gene3D" id="1.20.5.340">
    <property type="match status" value="1"/>
</dbReference>
<dbReference type="KEGG" id="cyc:PCC7424_5067"/>
<dbReference type="eggNOG" id="ENOG5033905">
    <property type="taxonomic scope" value="Bacteria"/>
</dbReference>
<dbReference type="Pfam" id="PF10779">
    <property type="entry name" value="XhlA"/>
    <property type="match status" value="1"/>
</dbReference>
<dbReference type="InterPro" id="IPR019715">
    <property type="entry name" value="Haemolysin_XhlA"/>
</dbReference>
<dbReference type="OrthoDB" id="471184at2"/>
<accession>B7KGT2</accession>
<dbReference type="STRING" id="65393.PCC7424_5067"/>
<evidence type="ECO:0000256" key="1">
    <source>
        <dbReference type="SAM" id="Coils"/>
    </source>
</evidence>
<keyword evidence="2" id="KW-1133">Transmembrane helix</keyword>
<reference evidence="4" key="1">
    <citation type="journal article" date="2011" name="MBio">
        <title>Novel metabolic attributes of the genus Cyanothece, comprising a group of unicellular nitrogen-fixing Cyanobacteria.</title>
        <authorList>
            <person name="Bandyopadhyay A."/>
            <person name="Elvitigala T."/>
            <person name="Welsh E."/>
            <person name="Stockel J."/>
            <person name="Liberton M."/>
            <person name="Min H."/>
            <person name="Sherman L.A."/>
            <person name="Pakrasi H.B."/>
        </authorList>
    </citation>
    <scope>NUCLEOTIDE SEQUENCE [LARGE SCALE GENOMIC DNA]</scope>
    <source>
        <strain evidence="4">PCC 7424</strain>
    </source>
</reference>
<dbReference type="Proteomes" id="UP000002384">
    <property type="component" value="Chromosome"/>
</dbReference>
<gene>
    <name evidence="3" type="ordered locus">PCC7424_5067</name>
</gene>
<keyword evidence="1" id="KW-0175">Coiled coil</keyword>
<proteinExistence type="predicted"/>
<name>B7KGT2_GLOC7</name>
<dbReference type="AlphaFoldDB" id="B7KGT2"/>
<evidence type="ECO:0000313" key="3">
    <source>
        <dbReference type="EMBL" id="ACK73419.1"/>
    </source>
</evidence>
<feature type="transmembrane region" description="Helical" evidence="2">
    <location>
        <begin position="69"/>
        <end position="93"/>
    </location>
</feature>
<keyword evidence="2" id="KW-0812">Transmembrane</keyword>
<dbReference type="EMBL" id="CP001291">
    <property type="protein sequence ID" value="ACK73419.1"/>
    <property type="molecule type" value="Genomic_DNA"/>
</dbReference>
<sequence length="96" mass="10832">MSQTPITVTYTLEQIITKLDQRLDKIEGKIDNLQKDVTQMNVRLAKVETKLEGVDNDVKELKTTQKNQIWSLIALSFTAVLGLIGAILKILFFPNS</sequence>
<keyword evidence="2" id="KW-0472">Membrane</keyword>